<accession>A0A9X1W3Z4</accession>
<dbReference type="CDD" id="cd04899">
    <property type="entry name" value="ACT_ACR-UUR-like_2"/>
    <property type="match status" value="1"/>
</dbReference>
<comment type="catalytic activity">
    <reaction evidence="8">
        <text>[protein-PII]-L-tyrosine + UTP = [protein-PII]-uridylyl-L-tyrosine + diphosphate</text>
        <dbReference type="Rhea" id="RHEA:13673"/>
        <dbReference type="Rhea" id="RHEA-COMP:12147"/>
        <dbReference type="Rhea" id="RHEA-COMP:12148"/>
        <dbReference type="ChEBI" id="CHEBI:33019"/>
        <dbReference type="ChEBI" id="CHEBI:46398"/>
        <dbReference type="ChEBI" id="CHEBI:46858"/>
        <dbReference type="ChEBI" id="CHEBI:90602"/>
        <dbReference type="EC" id="2.7.7.59"/>
    </reaction>
</comment>
<dbReference type="CDD" id="cd04900">
    <property type="entry name" value="ACT_UUR-like_1"/>
    <property type="match status" value="1"/>
</dbReference>
<dbReference type="PANTHER" id="PTHR47320:SF1">
    <property type="entry name" value="BIFUNCTIONAL URIDYLYLTRANSFERASE_URIDYLYL-REMOVING ENZYME"/>
    <property type="match status" value="1"/>
</dbReference>
<dbReference type="InterPro" id="IPR013546">
    <property type="entry name" value="PII_UdlTrfase/GS_AdlTrfase"/>
</dbReference>
<dbReference type="InterPro" id="IPR043519">
    <property type="entry name" value="NT_sf"/>
</dbReference>
<keyword evidence="12" id="KW-1185">Reference proteome</keyword>
<comment type="function">
    <text evidence="8">Modifies, by uridylylation and deuridylylation, the PII regulatory proteins (GlnB and homologs), in response to the nitrogen status of the cell that GlnD senses through the glutamine level. Under low glutamine levels, catalyzes the conversion of the PII proteins and UTP to PII-UMP and PPi, while under higher glutamine levels, GlnD hydrolyzes PII-UMP to PII and UMP (deuridylylation). Thus, controls uridylylation state and activity of the PII proteins, and plays an important role in the regulation of nitrogen metabolism.</text>
</comment>
<dbReference type="NCBIfam" id="NF001366">
    <property type="entry name" value="PRK00275.1"/>
    <property type="match status" value="1"/>
</dbReference>
<dbReference type="NCBIfam" id="TIGR01693">
    <property type="entry name" value="UTase_glnD"/>
    <property type="match status" value="1"/>
</dbReference>
<dbReference type="InterPro" id="IPR010043">
    <property type="entry name" value="UTase/UR"/>
</dbReference>
<dbReference type="EMBL" id="JALGRD010000002">
    <property type="protein sequence ID" value="MCJ0972834.1"/>
    <property type="molecule type" value="Genomic_DNA"/>
</dbReference>
<name>A0A9X1W3Z4_9GAMM</name>
<feature type="domain" description="ACT" evidence="9">
    <location>
        <begin position="706"/>
        <end position="789"/>
    </location>
</feature>
<dbReference type="GO" id="GO:0008893">
    <property type="term" value="F:guanosine-3',5'-bis(diphosphate) 3'-diphosphatase activity"/>
    <property type="evidence" value="ECO:0007669"/>
    <property type="project" value="UniProtKB-EC"/>
</dbReference>
<comment type="cofactor">
    <cofactor evidence="8">
        <name>Mg(2+)</name>
        <dbReference type="ChEBI" id="CHEBI:18420"/>
    </cofactor>
</comment>
<dbReference type="FunFam" id="1.10.3090.10:FF:000005">
    <property type="entry name" value="Bifunctional uridylyltransferase/uridylyl-removing enzyme"/>
    <property type="match status" value="1"/>
</dbReference>
<dbReference type="Pfam" id="PF08335">
    <property type="entry name" value="GlnD_UR_UTase"/>
    <property type="match status" value="1"/>
</dbReference>
<dbReference type="RefSeq" id="WP_243605007.1">
    <property type="nucleotide sequence ID" value="NZ_JALGRD010000002.1"/>
</dbReference>
<reference evidence="11" key="1">
    <citation type="submission" date="2022-03" db="EMBL/GenBank/DDBJ databases">
        <title>Pseudomonas marianensis sp. nov., a marine bacterium isolated from deep-sea sediments of the Mariana Trench.</title>
        <authorList>
            <person name="Wei Y."/>
        </authorList>
    </citation>
    <scope>NUCLEOTIDE SEQUENCE</scope>
    <source>
        <strain evidence="11">PS1</strain>
    </source>
</reference>
<protein>
    <recommendedName>
        <fullName evidence="8">Bifunctional uridylyltransferase/uridylyl-removing enzyme</fullName>
        <shortName evidence="8">UTase/UR</shortName>
    </recommendedName>
    <alternativeName>
        <fullName evidence="8">Bifunctional [protein-PII] modification enzyme</fullName>
    </alternativeName>
    <alternativeName>
        <fullName evidence="8">Bifunctional nitrogen sensor protein</fullName>
    </alternativeName>
    <domain>
        <recommendedName>
            <fullName evidence="8">[Protein-PII] uridylyltransferase</fullName>
            <shortName evidence="8">PII uridylyltransferase</shortName>
            <shortName evidence="8">UTase</shortName>
            <ecNumber evidence="8">2.7.7.59</ecNumber>
        </recommendedName>
    </domain>
    <domain>
        <recommendedName>
            <fullName evidence="8">[Protein-PII]-UMP uridylyl-removing enzyme</fullName>
            <shortName evidence="8">UR</shortName>
            <ecNumber evidence="8">3.1.4.-</ecNumber>
        </recommendedName>
    </domain>
</protein>
<dbReference type="EC" id="3.1.4.-" evidence="8"/>
<dbReference type="CDD" id="cd00077">
    <property type="entry name" value="HDc"/>
    <property type="match status" value="1"/>
</dbReference>
<dbReference type="AlphaFoldDB" id="A0A9X1W3Z4"/>
<evidence type="ECO:0000256" key="5">
    <source>
        <dbReference type="ARBA" id="ARBA00022842"/>
    </source>
</evidence>
<dbReference type="CDD" id="cd05401">
    <property type="entry name" value="NT_GlnE_GlnD_like"/>
    <property type="match status" value="1"/>
</dbReference>
<comment type="catalytic activity">
    <reaction evidence="8">
        <text>[protein-PII]-uridylyl-L-tyrosine + H2O = [protein-PII]-L-tyrosine + UMP + H(+)</text>
        <dbReference type="Rhea" id="RHEA:48600"/>
        <dbReference type="Rhea" id="RHEA-COMP:12147"/>
        <dbReference type="Rhea" id="RHEA-COMP:12148"/>
        <dbReference type="ChEBI" id="CHEBI:15377"/>
        <dbReference type="ChEBI" id="CHEBI:15378"/>
        <dbReference type="ChEBI" id="CHEBI:46858"/>
        <dbReference type="ChEBI" id="CHEBI:57865"/>
        <dbReference type="ChEBI" id="CHEBI:90602"/>
    </reaction>
</comment>
<evidence type="ECO:0000256" key="2">
    <source>
        <dbReference type="ARBA" id="ARBA00022695"/>
    </source>
</evidence>
<dbReference type="SUPFAM" id="SSF55021">
    <property type="entry name" value="ACT-like"/>
    <property type="match status" value="1"/>
</dbReference>
<dbReference type="SMART" id="SM00471">
    <property type="entry name" value="HDc"/>
    <property type="match status" value="1"/>
</dbReference>
<dbReference type="PANTHER" id="PTHR47320">
    <property type="entry name" value="BIFUNCTIONAL URIDYLYLTRANSFERASE/URIDYLYL-REMOVING ENZYME"/>
    <property type="match status" value="1"/>
</dbReference>
<dbReference type="EC" id="2.7.7.59" evidence="8"/>
<sequence>MPQVDPDLFDRSQFQAELALKASPIAAFKKVIRRAREVLDERFLAGRDIRRLIEDRAWFVDQILRAAWERFDWSADGEIALVAVGGYGRGELHPYSDIDLLILLDDSNQETFRDAIEGFLTLLWDIGLEVGQSVRSVAECAEEARADLTVITNLMESRTVAGPEQLRQEMLRVTSPSEMWPSKDFFLAKRAEQAARHSKYNNTEYNLEPNVKGSPGGLRDIQTILWIARRQFGSLNLSAIVDQGFLTEGEYSLLVSSQEFIWRVRYGLHMLAGRAEDRLLFDHQRSLAAMLGYEDSDAKLAIERFMQKYYRVVMSISELSDLVGQHFAEVILWEGETGPAVALNSRFVVRDGYLEVANDSVFKRRPFAILETFVLLAQHPEIQGVRAETIRLLRDHRHLIDDDFRSDIRNTSLFIELFKCKEGIHRNLRRMNRYGILGRYLPEFGHIVGQMQHDLFHIYTVDAHTLNVIKYLRKLSKPGVAEKYPLASKLVERLPKPELIYIAGLYHDIAKGRGGDHSELGAVDAQAFCVRHKLPAWDTRLVVWLVENHLAMSTTAQRKDLSDPQVINDFAQQVGDETHLDYLYVLTVADINATNPTLWNSWRASLLRQLYTETKRALRRGLENPLDREEQIRQTQRAALDNLVRNGTDPDDAEQLWAQLGDDYFMRHSSTDVAWHTEAIIEHPSDGGPLVLIKETTQREFEGGTQIFIYAPDQHDFFAVTVAAMDQLNLNIHDARIITSSSQFTLDTYIVLDADGSPIGNDPERTEEIRQGLIDALRNPDDYLTIIQKRVPRQLKHFAFPPQVTIHNDMQRPQTIIEVVAPDRPGLLARIGQLFLDFDLSVQNAKIATLGERVEDVFFVTNADNQPLSDPQLCLKLQQAMIKQLSQENERQPSPSSIVI</sequence>
<dbReference type="PROSITE" id="PS51671">
    <property type="entry name" value="ACT"/>
    <property type="match status" value="2"/>
</dbReference>
<dbReference type="GO" id="GO:0008773">
    <property type="term" value="F:[protein-PII] uridylyltransferase activity"/>
    <property type="evidence" value="ECO:0007669"/>
    <property type="project" value="UniProtKB-UniRule"/>
</dbReference>
<comment type="catalytic activity">
    <reaction evidence="7">
        <text>guanosine 3',5'-bis(diphosphate) + H2O = GDP + diphosphate + H(+)</text>
        <dbReference type="Rhea" id="RHEA:14253"/>
        <dbReference type="ChEBI" id="CHEBI:15377"/>
        <dbReference type="ChEBI" id="CHEBI:15378"/>
        <dbReference type="ChEBI" id="CHEBI:33019"/>
        <dbReference type="ChEBI" id="CHEBI:58189"/>
        <dbReference type="ChEBI" id="CHEBI:77828"/>
        <dbReference type="EC" id="3.1.7.2"/>
    </reaction>
</comment>
<gene>
    <name evidence="8" type="primary">glnD</name>
    <name evidence="11" type="ORF">MST27_05550</name>
</gene>
<dbReference type="GO" id="GO:0008081">
    <property type="term" value="F:phosphoric diester hydrolase activity"/>
    <property type="evidence" value="ECO:0007669"/>
    <property type="project" value="UniProtKB-UniRule"/>
</dbReference>
<dbReference type="InterPro" id="IPR045865">
    <property type="entry name" value="ACT-like_dom_sf"/>
</dbReference>
<dbReference type="Pfam" id="PF01909">
    <property type="entry name" value="NTP_transf_2"/>
    <property type="match status" value="1"/>
</dbReference>
<keyword evidence="2 8" id="KW-0548">Nucleotidyltransferase</keyword>
<dbReference type="SUPFAM" id="SSF81593">
    <property type="entry name" value="Nucleotidyltransferase substrate binding subunit/domain"/>
    <property type="match status" value="1"/>
</dbReference>
<feature type="domain" description="HD" evidence="10">
    <location>
        <begin position="461"/>
        <end position="583"/>
    </location>
</feature>
<comment type="domain">
    <text evidence="8">Has four distinct domains: an N-terminal nucleotidyltransferase (NT) domain responsible for UTase activity, a central HD domain that encodes UR activity, and two C-terminal ACT domains that seem to have a role in glutamine sensing.</text>
</comment>
<comment type="activity regulation">
    <text evidence="8">Uridylyltransferase (UTase) activity is inhibited by glutamine, while glutamine activates uridylyl-removing (UR) activity.</text>
</comment>
<dbReference type="Pfam" id="PF01966">
    <property type="entry name" value="HD"/>
    <property type="match status" value="1"/>
</dbReference>
<dbReference type="SUPFAM" id="SSF81301">
    <property type="entry name" value="Nucleotidyltransferase"/>
    <property type="match status" value="1"/>
</dbReference>
<dbReference type="PROSITE" id="PS51831">
    <property type="entry name" value="HD"/>
    <property type="match status" value="1"/>
</dbReference>
<dbReference type="SUPFAM" id="SSF109604">
    <property type="entry name" value="HD-domain/PDEase-like"/>
    <property type="match status" value="1"/>
</dbReference>
<dbReference type="InterPro" id="IPR003607">
    <property type="entry name" value="HD/PDEase_dom"/>
</dbReference>
<evidence type="ECO:0000256" key="1">
    <source>
        <dbReference type="ARBA" id="ARBA00022679"/>
    </source>
</evidence>
<evidence type="ECO:0000313" key="12">
    <source>
        <dbReference type="Proteomes" id="UP001139682"/>
    </source>
</evidence>
<keyword evidence="1 8" id="KW-0808">Transferase</keyword>
<dbReference type="Proteomes" id="UP001139682">
    <property type="component" value="Unassembled WGS sequence"/>
</dbReference>
<dbReference type="InterPro" id="IPR006674">
    <property type="entry name" value="HD_domain"/>
</dbReference>
<dbReference type="GO" id="GO:0006808">
    <property type="term" value="P:regulation of nitrogen utilization"/>
    <property type="evidence" value="ECO:0007669"/>
    <property type="project" value="UniProtKB-UniRule"/>
</dbReference>
<feature type="region of interest" description="Uridylyltransferase" evidence="8">
    <location>
        <begin position="1"/>
        <end position="342"/>
    </location>
</feature>
<dbReference type="Pfam" id="PF01842">
    <property type="entry name" value="ACT"/>
    <property type="match status" value="1"/>
</dbReference>
<comment type="similarity">
    <text evidence="8">Belongs to the GlnD family.</text>
</comment>
<evidence type="ECO:0000256" key="4">
    <source>
        <dbReference type="ARBA" id="ARBA00022801"/>
    </source>
</evidence>
<comment type="caution">
    <text evidence="11">The sequence shown here is derived from an EMBL/GenBank/DDBJ whole genome shotgun (WGS) entry which is preliminary data.</text>
</comment>
<keyword evidence="3" id="KW-0677">Repeat</keyword>
<dbReference type="InterPro" id="IPR002934">
    <property type="entry name" value="Polymerase_NTP_transf_dom"/>
</dbReference>
<keyword evidence="4 8" id="KW-0378">Hydrolase</keyword>
<evidence type="ECO:0000256" key="8">
    <source>
        <dbReference type="HAMAP-Rule" id="MF_00277"/>
    </source>
</evidence>
<proteinExistence type="inferred from homology"/>
<dbReference type="PIRSF" id="PIRSF006288">
    <property type="entry name" value="PII_uridyltransf"/>
    <property type="match status" value="1"/>
</dbReference>
<comment type="caution">
    <text evidence="8">Lacks conserved residue(s) required for the propagation of feature annotation.</text>
</comment>
<keyword evidence="6 8" id="KW-0511">Multifunctional enzyme</keyword>
<keyword evidence="5 8" id="KW-0460">Magnesium</keyword>
<dbReference type="InterPro" id="IPR002912">
    <property type="entry name" value="ACT_dom"/>
</dbReference>
<evidence type="ECO:0000313" key="11">
    <source>
        <dbReference type="EMBL" id="MCJ0972834.1"/>
    </source>
</evidence>
<evidence type="ECO:0000259" key="10">
    <source>
        <dbReference type="PROSITE" id="PS51831"/>
    </source>
</evidence>
<evidence type="ECO:0000256" key="3">
    <source>
        <dbReference type="ARBA" id="ARBA00022737"/>
    </source>
</evidence>
<evidence type="ECO:0000256" key="6">
    <source>
        <dbReference type="ARBA" id="ARBA00023268"/>
    </source>
</evidence>
<evidence type="ECO:0000256" key="7">
    <source>
        <dbReference type="ARBA" id="ARBA00047968"/>
    </source>
</evidence>
<evidence type="ECO:0000259" key="9">
    <source>
        <dbReference type="PROSITE" id="PS51671"/>
    </source>
</evidence>
<dbReference type="HAMAP" id="MF_00277">
    <property type="entry name" value="PII_uridylyl_transf"/>
    <property type="match status" value="1"/>
</dbReference>
<feature type="domain" description="ACT" evidence="9">
    <location>
        <begin position="816"/>
        <end position="896"/>
    </location>
</feature>
<dbReference type="Gene3D" id="3.30.460.10">
    <property type="entry name" value="Beta Polymerase, domain 2"/>
    <property type="match status" value="1"/>
</dbReference>
<organism evidence="11 12">
    <name type="scientific">Stutzerimonas marianensis</name>
    <dbReference type="NCBI Taxonomy" id="2929513"/>
    <lineage>
        <taxon>Bacteria</taxon>
        <taxon>Pseudomonadati</taxon>
        <taxon>Pseudomonadota</taxon>
        <taxon>Gammaproteobacteria</taxon>
        <taxon>Pseudomonadales</taxon>
        <taxon>Pseudomonadaceae</taxon>
        <taxon>Stutzerimonas</taxon>
    </lineage>
</organism>
<dbReference type="Gene3D" id="1.10.3090.10">
    <property type="entry name" value="cca-adding enzyme, domain 2"/>
    <property type="match status" value="1"/>
</dbReference>